<proteinExistence type="predicted"/>
<name>A0A7R9KTX0_9ACAR</name>
<dbReference type="GO" id="GO:1900449">
    <property type="term" value="P:regulation of glutamate receptor signaling pathway"/>
    <property type="evidence" value="ECO:0007669"/>
    <property type="project" value="InterPro"/>
</dbReference>
<dbReference type="PANTHER" id="PTHR46902:SF1">
    <property type="entry name" value="DOMON DOMAIN-CONTAINING PROTEIN FRRS1L"/>
    <property type="match status" value="1"/>
</dbReference>
<dbReference type="PROSITE" id="PS50836">
    <property type="entry name" value="DOMON"/>
    <property type="match status" value="1"/>
</dbReference>
<dbReference type="PANTHER" id="PTHR46902">
    <property type="entry name" value="DOMON DOMAIN-CONTAINING PROTEIN FRRS1L"/>
    <property type="match status" value="1"/>
</dbReference>
<dbReference type="Proteomes" id="UP000759131">
    <property type="component" value="Unassembled WGS sequence"/>
</dbReference>
<evidence type="ECO:0000259" key="2">
    <source>
        <dbReference type="PROSITE" id="PS50836"/>
    </source>
</evidence>
<feature type="domain" description="DOMON" evidence="2">
    <location>
        <begin position="41"/>
        <end position="165"/>
    </location>
</feature>
<protein>
    <recommendedName>
        <fullName evidence="2">DOMON domain-containing protein</fullName>
    </recommendedName>
</protein>
<evidence type="ECO:0000256" key="1">
    <source>
        <dbReference type="SAM" id="MobiDB-lite"/>
    </source>
</evidence>
<dbReference type="OrthoDB" id="6505314at2759"/>
<gene>
    <name evidence="3" type="ORF">OSB1V03_LOCUS8362</name>
</gene>
<keyword evidence="4" id="KW-1185">Reference proteome</keyword>
<dbReference type="SMART" id="SM00664">
    <property type="entry name" value="DoH"/>
    <property type="match status" value="1"/>
</dbReference>
<organism evidence="3">
    <name type="scientific">Medioppia subpectinata</name>
    <dbReference type="NCBI Taxonomy" id="1979941"/>
    <lineage>
        <taxon>Eukaryota</taxon>
        <taxon>Metazoa</taxon>
        <taxon>Ecdysozoa</taxon>
        <taxon>Arthropoda</taxon>
        <taxon>Chelicerata</taxon>
        <taxon>Arachnida</taxon>
        <taxon>Acari</taxon>
        <taxon>Acariformes</taxon>
        <taxon>Sarcoptiformes</taxon>
        <taxon>Oribatida</taxon>
        <taxon>Brachypylina</taxon>
        <taxon>Oppioidea</taxon>
        <taxon>Oppiidae</taxon>
        <taxon>Medioppia</taxon>
    </lineage>
</organism>
<evidence type="ECO:0000313" key="3">
    <source>
        <dbReference type="EMBL" id="CAD7627938.1"/>
    </source>
</evidence>
<sequence>MFSDGKSDHVYRECGQAYQCYGMPSKCTQRANCTVLLRVRPPSGTGWSASVASFELNWYRNADTSTGQYVAVGLSTDDMMGDDSVTECILGSDGIAIERQGLTFGHKSEKKFGVRTVHMDGISDVKTRHSNGVLTCSWTRALQTRVNNMTFDLVNNQYYVMLATGPMDNDGELKHHKHDWVSNRAYNLSSTDRSRRSSRMTSGGQTSGATNIGGSIGRTYNTIVMALTSVGDLYKQLVKLPYVNTISKLFR</sequence>
<dbReference type="EMBL" id="OC859779">
    <property type="protein sequence ID" value="CAD7627938.1"/>
    <property type="molecule type" value="Genomic_DNA"/>
</dbReference>
<feature type="compositionally biased region" description="Low complexity" evidence="1">
    <location>
        <begin position="199"/>
        <end position="208"/>
    </location>
</feature>
<dbReference type="AlphaFoldDB" id="A0A7R9KTX0"/>
<dbReference type="InterPro" id="IPR042789">
    <property type="entry name" value="FRRS1L"/>
</dbReference>
<reference evidence="3" key="1">
    <citation type="submission" date="2020-11" db="EMBL/GenBank/DDBJ databases">
        <authorList>
            <person name="Tran Van P."/>
        </authorList>
    </citation>
    <scope>NUCLEOTIDE SEQUENCE</scope>
</reference>
<dbReference type="InterPro" id="IPR005018">
    <property type="entry name" value="DOMON_domain"/>
</dbReference>
<dbReference type="GO" id="GO:0099072">
    <property type="term" value="P:regulation of postsynaptic membrane neurotransmitter receptor levels"/>
    <property type="evidence" value="ECO:0007669"/>
    <property type="project" value="TreeGrafter"/>
</dbReference>
<accession>A0A7R9KTX0</accession>
<dbReference type="Pfam" id="PF03351">
    <property type="entry name" value="DOMON"/>
    <property type="match status" value="1"/>
</dbReference>
<dbReference type="EMBL" id="CAJPIZ010005204">
    <property type="protein sequence ID" value="CAG2108368.1"/>
    <property type="molecule type" value="Genomic_DNA"/>
</dbReference>
<evidence type="ECO:0000313" key="4">
    <source>
        <dbReference type="Proteomes" id="UP000759131"/>
    </source>
</evidence>
<feature type="region of interest" description="Disordered" evidence="1">
    <location>
        <begin position="187"/>
        <end position="211"/>
    </location>
</feature>